<feature type="transmembrane region" description="Helical" evidence="6">
    <location>
        <begin position="101"/>
        <end position="122"/>
    </location>
</feature>
<keyword evidence="3 6" id="KW-0812">Transmembrane</keyword>
<dbReference type="InterPro" id="IPR011701">
    <property type="entry name" value="MFS"/>
</dbReference>
<comment type="caution">
    <text evidence="8">The sequence shown here is derived from an EMBL/GenBank/DDBJ whole genome shotgun (WGS) entry which is preliminary data.</text>
</comment>
<dbReference type="Proteomes" id="UP000238823">
    <property type="component" value="Unassembled WGS sequence"/>
</dbReference>
<feature type="transmembrane region" description="Helical" evidence="6">
    <location>
        <begin position="273"/>
        <end position="292"/>
    </location>
</feature>
<accession>A0A2S9YSM0</accession>
<feature type="transmembrane region" description="Helical" evidence="6">
    <location>
        <begin position="162"/>
        <end position="181"/>
    </location>
</feature>
<evidence type="ECO:0000259" key="7">
    <source>
        <dbReference type="PROSITE" id="PS50850"/>
    </source>
</evidence>
<gene>
    <name evidence="8" type="primary">bcr</name>
    <name evidence="8" type="ORF">ENSA7_21930</name>
</gene>
<reference evidence="8 9" key="1">
    <citation type="submission" date="2018-03" db="EMBL/GenBank/DDBJ databases">
        <title>Draft Genome Sequences of the Obligatory Marine Myxobacteria Enhygromyxa salina SWB007.</title>
        <authorList>
            <person name="Poehlein A."/>
            <person name="Moghaddam J.A."/>
            <person name="Harms H."/>
            <person name="Alanjari M."/>
            <person name="Koenig G.M."/>
            <person name="Daniel R."/>
            <person name="Schaeberle T.F."/>
        </authorList>
    </citation>
    <scope>NUCLEOTIDE SEQUENCE [LARGE SCALE GENOMIC DNA]</scope>
    <source>
        <strain evidence="8 9">SWB007</strain>
    </source>
</reference>
<evidence type="ECO:0000313" key="9">
    <source>
        <dbReference type="Proteomes" id="UP000238823"/>
    </source>
</evidence>
<sequence length="408" mass="41089">MNPHKPVRTPALWLLGAACALAPFGGGVHVPSLASIPSELGSTGSGASTISVYIFMLAATMIPQGWLSDRLGRRPLALAALATLAVSSVAAAAASSMSELLIARAVQGVAAAGVLVIARAAVRDSFDGREGTRAMSVLSTLQTLGLAFAPVLGAAVGWRWGFGIMGLGAVAILALAMPRWVETRPPTVTREPASAGGFASLWSQPLFLAYALGLAAMASIYFAFIAAGPTMLVGSGQLTPRSFSLVLLGGACACVLGGLFTRTAARRAASGRLALVGAGVVGLAAAGLVTTWATGGAASAWCFCYVLYMFGNGIMIPAAMMSALDVPPQVVGLGASILGTLQFLSGALAAASVDRFSDPAHALTVVASIATVVMGTSLAFAEFRSAATARWSPGIEVPAGTPMPGDQL</sequence>
<dbReference type="Gene3D" id="1.20.1720.10">
    <property type="entry name" value="Multidrug resistance protein D"/>
    <property type="match status" value="1"/>
</dbReference>
<keyword evidence="2" id="KW-0813">Transport</keyword>
<name>A0A2S9YSM0_9BACT</name>
<proteinExistence type="predicted"/>
<dbReference type="InterPro" id="IPR020846">
    <property type="entry name" value="MFS_dom"/>
</dbReference>
<feature type="transmembrane region" description="Helical" evidence="6">
    <location>
        <begin position="243"/>
        <end position="261"/>
    </location>
</feature>
<dbReference type="PROSITE" id="PS50850">
    <property type="entry name" value="MFS"/>
    <property type="match status" value="1"/>
</dbReference>
<evidence type="ECO:0000256" key="4">
    <source>
        <dbReference type="ARBA" id="ARBA00022989"/>
    </source>
</evidence>
<dbReference type="GO" id="GO:0016020">
    <property type="term" value="C:membrane"/>
    <property type="evidence" value="ECO:0007669"/>
    <property type="project" value="UniProtKB-SubCell"/>
</dbReference>
<evidence type="ECO:0000256" key="5">
    <source>
        <dbReference type="ARBA" id="ARBA00023136"/>
    </source>
</evidence>
<dbReference type="AlphaFoldDB" id="A0A2S9YSM0"/>
<evidence type="ECO:0000256" key="1">
    <source>
        <dbReference type="ARBA" id="ARBA00004141"/>
    </source>
</evidence>
<feature type="transmembrane region" description="Helical" evidence="6">
    <location>
        <begin position="330"/>
        <end position="353"/>
    </location>
</feature>
<dbReference type="PANTHER" id="PTHR42718:SF9">
    <property type="entry name" value="MAJOR FACILITATOR SUPERFAMILY MULTIDRUG TRANSPORTER MFSC"/>
    <property type="match status" value="1"/>
</dbReference>
<evidence type="ECO:0000256" key="2">
    <source>
        <dbReference type="ARBA" id="ARBA00022448"/>
    </source>
</evidence>
<dbReference type="Pfam" id="PF07690">
    <property type="entry name" value="MFS_1"/>
    <property type="match status" value="1"/>
</dbReference>
<feature type="transmembrane region" description="Helical" evidence="6">
    <location>
        <begin position="298"/>
        <end position="318"/>
    </location>
</feature>
<dbReference type="SUPFAM" id="SSF103473">
    <property type="entry name" value="MFS general substrate transporter"/>
    <property type="match status" value="1"/>
</dbReference>
<evidence type="ECO:0000313" key="8">
    <source>
        <dbReference type="EMBL" id="PRQ08039.1"/>
    </source>
</evidence>
<feature type="transmembrane region" description="Helical" evidence="6">
    <location>
        <begin position="50"/>
        <end position="67"/>
    </location>
</feature>
<dbReference type="RefSeq" id="WP_181233634.1">
    <property type="nucleotide sequence ID" value="NZ_PVNL01000045.1"/>
</dbReference>
<evidence type="ECO:0000256" key="6">
    <source>
        <dbReference type="SAM" id="Phobius"/>
    </source>
</evidence>
<keyword evidence="4 6" id="KW-1133">Transmembrane helix</keyword>
<feature type="domain" description="Major facilitator superfamily (MFS) profile" evidence="7">
    <location>
        <begin position="11"/>
        <end position="385"/>
    </location>
</feature>
<feature type="transmembrane region" description="Helical" evidence="6">
    <location>
        <begin position="76"/>
        <end position="95"/>
    </location>
</feature>
<dbReference type="PROSITE" id="PS51257">
    <property type="entry name" value="PROKAR_LIPOPROTEIN"/>
    <property type="match status" value="1"/>
</dbReference>
<comment type="subcellular location">
    <subcellularLocation>
        <location evidence="1">Membrane</location>
        <topology evidence="1">Multi-pass membrane protein</topology>
    </subcellularLocation>
</comment>
<dbReference type="PANTHER" id="PTHR42718">
    <property type="entry name" value="MAJOR FACILITATOR SUPERFAMILY MULTIDRUG TRANSPORTER MFSC"/>
    <property type="match status" value="1"/>
</dbReference>
<dbReference type="InterPro" id="IPR036259">
    <property type="entry name" value="MFS_trans_sf"/>
</dbReference>
<organism evidence="8 9">
    <name type="scientific">Enhygromyxa salina</name>
    <dbReference type="NCBI Taxonomy" id="215803"/>
    <lineage>
        <taxon>Bacteria</taxon>
        <taxon>Pseudomonadati</taxon>
        <taxon>Myxococcota</taxon>
        <taxon>Polyangia</taxon>
        <taxon>Nannocystales</taxon>
        <taxon>Nannocystaceae</taxon>
        <taxon>Enhygromyxa</taxon>
    </lineage>
</organism>
<dbReference type="GO" id="GO:0022857">
    <property type="term" value="F:transmembrane transporter activity"/>
    <property type="evidence" value="ECO:0007669"/>
    <property type="project" value="InterPro"/>
</dbReference>
<feature type="transmembrane region" description="Helical" evidence="6">
    <location>
        <begin position="207"/>
        <end position="231"/>
    </location>
</feature>
<dbReference type="EMBL" id="PVNL01000045">
    <property type="protein sequence ID" value="PRQ08039.1"/>
    <property type="molecule type" value="Genomic_DNA"/>
</dbReference>
<protein>
    <submittedName>
        <fullName evidence="8">Bicyclomycin resistance protein</fullName>
    </submittedName>
</protein>
<keyword evidence="5 6" id="KW-0472">Membrane</keyword>
<feature type="transmembrane region" description="Helical" evidence="6">
    <location>
        <begin position="134"/>
        <end position="156"/>
    </location>
</feature>
<feature type="transmembrane region" description="Helical" evidence="6">
    <location>
        <begin position="359"/>
        <end position="381"/>
    </location>
</feature>
<evidence type="ECO:0000256" key="3">
    <source>
        <dbReference type="ARBA" id="ARBA00022692"/>
    </source>
</evidence>